<accession>A0A816Y032</accession>
<gene>
    <name evidence="1" type="ORF">DARMORV10_A01P29420.1</name>
</gene>
<proteinExistence type="predicted"/>
<sequence>MLSLRLVGERTEAIHHKEMEDIMEEQEGVVLKMSALSVGVVVIGHENAHQLVVIEDGTEILLQSALELAHMVDTEIAMTVTATWIILVMVDSIVATETALKVEASKKLVTCIQWRGMGCLNAIIILSMSLAGEREAMTGTYTQVIGMELWDRYVMREEPIEAEQVFMTVLADLEADLLHMNVASLFD</sequence>
<dbReference type="AlphaFoldDB" id="A0A816Y032"/>
<dbReference type="Proteomes" id="UP001295469">
    <property type="component" value="Chromosome A01"/>
</dbReference>
<name>A0A816Y032_BRANA</name>
<organism evidence="1">
    <name type="scientific">Brassica napus</name>
    <name type="common">Rape</name>
    <dbReference type="NCBI Taxonomy" id="3708"/>
    <lineage>
        <taxon>Eukaryota</taxon>
        <taxon>Viridiplantae</taxon>
        <taxon>Streptophyta</taxon>
        <taxon>Embryophyta</taxon>
        <taxon>Tracheophyta</taxon>
        <taxon>Spermatophyta</taxon>
        <taxon>Magnoliopsida</taxon>
        <taxon>eudicotyledons</taxon>
        <taxon>Gunneridae</taxon>
        <taxon>Pentapetalae</taxon>
        <taxon>rosids</taxon>
        <taxon>malvids</taxon>
        <taxon>Brassicales</taxon>
        <taxon>Brassicaceae</taxon>
        <taxon>Brassiceae</taxon>
        <taxon>Brassica</taxon>
    </lineage>
</organism>
<protein>
    <submittedName>
        <fullName evidence="1">(rape) hypothetical protein</fullName>
    </submittedName>
</protein>
<evidence type="ECO:0000313" key="1">
    <source>
        <dbReference type="EMBL" id="CAF2152750.1"/>
    </source>
</evidence>
<dbReference type="EMBL" id="HG994355">
    <property type="protein sequence ID" value="CAF2152750.1"/>
    <property type="molecule type" value="Genomic_DNA"/>
</dbReference>
<reference evidence="1" key="1">
    <citation type="submission" date="2021-01" db="EMBL/GenBank/DDBJ databases">
        <authorList>
            <consortium name="Genoscope - CEA"/>
            <person name="William W."/>
        </authorList>
    </citation>
    <scope>NUCLEOTIDE SEQUENCE</scope>
</reference>